<dbReference type="PROSITE" id="PS00194">
    <property type="entry name" value="THIOREDOXIN_1"/>
    <property type="match status" value="1"/>
</dbReference>
<dbReference type="eggNOG" id="COG3118">
    <property type="taxonomic scope" value="Bacteria"/>
</dbReference>
<dbReference type="Proteomes" id="UP000069030">
    <property type="component" value="Chromosome"/>
</dbReference>
<gene>
    <name evidence="8" type="ORF">AS202_04030</name>
</gene>
<dbReference type="SUPFAM" id="SSF52833">
    <property type="entry name" value="Thioredoxin-like"/>
    <property type="match status" value="1"/>
</dbReference>
<dbReference type="GO" id="GO:0005737">
    <property type="term" value="C:cytoplasm"/>
    <property type="evidence" value="ECO:0007669"/>
    <property type="project" value="TreeGrafter"/>
</dbReference>
<evidence type="ECO:0000256" key="3">
    <source>
        <dbReference type="ARBA" id="ARBA00022982"/>
    </source>
</evidence>
<dbReference type="EMBL" id="CP013690">
    <property type="protein sequence ID" value="ALU25371.1"/>
    <property type="molecule type" value="Genomic_DNA"/>
</dbReference>
<dbReference type="InterPro" id="IPR017937">
    <property type="entry name" value="Thioredoxin_CS"/>
</dbReference>
<proteinExistence type="inferred from homology"/>
<dbReference type="Gene3D" id="3.40.30.10">
    <property type="entry name" value="Glutaredoxin"/>
    <property type="match status" value="1"/>
</dbReference>
<dbReference type="PRINTS" id="PR00421">
    <property type="entry name" value="THIOREDOXIN"/>
</dbReference>
<dbReference type="InterPro" id="IPR036249">
    <property type="entry name" value="Thioredoxin-like_sf"/>
</dbReference>
<evidence type="ECO:0000256" key="2">
    <source>
        <dbReference type="ARBA" id="ARBA00022448"/>
    </source>
</evidence>
<dbReference type="PROSITE" id="PS51352">
    <property type="entry name" value="THIOREDOXIN_2"/>
    <property type="match status" value="1"/>
</dbReference>
<evidence type="ECO:0000313" key="9">
    <source>
        <dbReference type="Proteomes" id="UP000069030"/>
    </source>
</evidence>
<dbReference type="PANTHER" id="PTHR45663:SF11">
    <property type="entry name" value="GEO12009P1"/>
    <property type="match status" value="1"/>
</dbReference>
<reference evidence="8 9" key="1">
    <citation type="journal article" date="2016" name="J. Zhejiang Univ. Sci. B">
        <title>Antibiotic resistance mechanisms of Myroides sp.</title>
        <authorList>
            <person name="Hu S."/>
            <person name="Yuan S."/>
            <person name="Qu H."/>
            <person name="Jiang T."/>
            <person name="Zhou Y."/>
            <person name="Wang M."/>
            <person name="Ming D."/>
        </authorList>
    </citation>
    <scope>NUCLEOTIDE SEQUENCE [LARGE SCALE GENOMIC DNA]</scope>
    <source>
        <strain evidence="8 9">PR63039</strain>
    </source>
</reference>
<dbReference type="InterPro" id="IPR013766">
    <property type="entry name" value="Thioredoxin_domain"/>
</dbReference>
<dbReference type="NCBIfam" id="TIGR01068">
    <property type="entry name" value="thioredoxin"/>
    <property type="match status" value="1"/>
</dbReference>
<evidence type="ECO:0000313" key="8">
    <source>
        <dbReference type="EMBL" id="ALU25371.1"/>
    </source>
</evidence>
<sequence length="105" mass="12322">MSNFQELIDRDQLTLVDFFATWCGPCQMLAPVLEEVKKELQDDISIIKIDVDKNTALTTQYSTQYQMRGVPTLMLFRKGKLLWKQSGYMDKQTLLGHIDQYKHNY</sequence>
<name>A0A0S7EG36_9FLAO</name>
<dbReference type="PANTHER" id="PTHR45663">
    <property type="entry name" value="GEO12009P1"/>
    <property type="match status" value="1"/>
</dbReference>
<evidence type="ECO:0000256" key="7">
    <source>
        <dbReference type="PIRNR" id="PIRNR000077"/>
    </source>
</evidence>
<protein>
    <recommendedName>
        <fullName evidence="6 7">Thioredoxin</fullName>
    </recommendedName>
</protein>
<keyword evidence="2" id="KW-0813">Transport</keyword>
<keyword evidence="5" id="KW-0676">Redox-active center</keyword>
<evidence type="ECO:0000256" key="4">
    <source>
        <dbReference type="ARBA" id="ARBA00023157"/>
    </source>
</evidence>
<dbReference type="PIRSF" id="PIRSF000077">
    <property type="entry name" value="Thioredoxin"/>
    <property type="match status" value="1"/>
</dbReference>
<dbReference type="KEGG" id="mod:AS202_04030"/>
<dbReference type="InterPro" id="IPR005746">
    <property type="entry name" value="Thioredoxin"/>
</dbReference>
<evidence type="ECO:0000256" key="6">
    <source>
        <dbReference type="NCBIfam" id="TIGR01068"/>
    </source>
</evidence>
<keyword evidence="3" id="KW-0249">Electron transport</keyword>
<accession>A0A0S7EG36</accession>
<dbReference type="GO" id="GO:0015035">
    <property type="term" value="F:protein-disulfide reductase activity"/>
    <property type="evidence" value="ECO:0007669"/>
    <property type="project" value="UniProtKB-UniRule"/>
</dbReference>
<dbReference type="CDD" id="cd02947">
    <property type="entry name" value="TRX_family"/>
    <property type="match status" value="1"/>
</dbReference>
<evidence type="ECO:0000256" key="5">
    <source>
        <dbReference type="ARBA" id="ARBA00023284"/>
    </source>
</evidence>
<comment type="similarity">
    <text evidence="1 7">Belongs to the thioredoxin family.</text>
</comment>
<dbReference type="Pfam" id="PF00085">
    <property type="entry name" value="Thioredoxin"/>
    <property type="match status" value="1"/>
</dbReference>
<dbReference type="RefSeq" id="WP_006259770.1">
    <property type="nucleotide sequence ID" value="NZ_JACAKB010000003.1"/>
</dbReference>
<dbReference type="AlphaFoldDB" id="A0A0S7EG36"/>
<organism evidence="8 9">
    <name type="scientific">Myroides odoratimimus</name>
    <dbReference type="NCBI Taxonomy" id="76832"/>
    <lineage>
        <taxon>Bacteria</taxon>
        <taxon>Pseudomonadati</taxon>
        <taxon>Bacteroidota</taxon>
        <taxon>Flavobacteriia</taxon>
        <taxon>Flavobacteriales</taxon>
        <taxon>Flavobacteriaceae</taxon>
        <taxon>Myroides</taxon>
    </lineage>
</organism>
<evidence type="ECO:0000256" key="1">
    <source>
        <dbReference type="ARBA" id="ARBA00008987"/>
    </source>
</evidence>
<keyword evidence="4" id="KW-1015">Disulfide bond</keyword>